<dbReference type="Proteomes" id="UP001314170">
    <property type="component" value="Unassembled WGS sequence"/>
</dbReference>
<gene>
    <name evidence="4" type="ORF">DCAF_LOCUS18588</name>
</gene>
<accession>A0AAV1S3N3</accession>
<sequence>MAEGFVQEQRGRRSEEVAEEYLTKLVHRNLVQVNLNGMSKTFSVHDLVREVILSNSEELGFCHISTDCSTLQGIARHLSIINREGDNPKSRVKSQTRSLMVFSRKELQKPIIDAIFEKCKLLTTLDFESYARGSSVKELRVEINRFSKLRYLLGLLKIHGSIEHLEFLQVLDVVRLDDNQGLRLINELRMLKQLRKLGIVNFKRDYGRDLCTALERMTQLRSLYLRVVNGDEILELFDGYNGEKIHFEEGGFQKLKTLLLARLNELKTMTIDKGAMPLIESLAIGPCPQLKEVPSGIQHLKHLNELYFAGMSSEFTQRLSREQGEDYWIVKNVPI</sequence>
<evidence type="ECO:0000256" key="1">
    <source>
        <dbReference type="ARBA" id="ARBA00022737"/>
    </source>
</evidence>
<organism evidence="4 5">
    <name type="scientific">Dovyalis caffra</name>
    <dbReference type="NCBI Taxonomy" id="77055"/>
    <lineage>
        <taxon>Eukaryota</taxon>
        <taxon>Viridiplantae</taxon>
        <taxon>Streptophyta</taxon>
        <taxon>Embryophyta</taxon>
        <taxon>Tracheophyta</taxon>
        <taxon>Spermatophyta</taxon>
        <taxon>Magnoliopsida</taxon>
        <taxon>eudicotyledons</taxon>
        <taxon>Gunneridae</taxon>
        <taxon>Pentapetalae</taxon>
        <taxon>rosids</taxon>
        <taxon>fabids</taxon>
        <taxon>Malpighiales</taxon>
        <taxon>Salicaceae</taxon>
        <taxon>Flacourtieae</taxon>
        <taxon>Dovyalis</taxon>
    </lineage>
</organism>
<dbReference type="InterPro" id="IPR032675">
    <property type="entry name" value="LRR_dom_sf"/>
</dbReference>
<evidence type="ECO:0000313" key="4">
    <source>
        <dbReference type="EMBL" id="CAK7345925.1"/>
    </source>
</evidence>
<dbReference type="InterPro" id="IPR044974">
    <property type="entry name" value="Disease_R_plants"/>
</dbReference>
<dbReference type="InterPro" id="IPR036388">
    <property type="entry name" value="WH-like_DNA-bd_sf"/>
</dbReference>
<dbReference type="GO" id="GO:0098542">
    <property type="term" value="P:defense response to other organism"/>
    <property type="evidence" value="ECO:0007669"/>
    <property type="project" value="TreeGrafter"/>
</dbReference>
<dbReference type="EMBL" id="CAWUPB010001172">
    <property type="protein sequence ID" value="CAK7345925.1"/>
    <property type="molecule type" value="Genomic_DNA"/>
</dbReference>
<evidence type="ECO:0000313" key="5">
    <source>
        <dbReference type="Proteomes" id="UP001314170"/>
    </source>
</evidence>
<keyword evidence="1" id="KW-0677">Repeat</keyword>
<evidence type="ECO:0000256" key="2">
    <source>
        <dbReference type="ARBA" id="ARBA00022821"/>
    </source>
</evidence>
<dbReference type="Pfam" id="PF23559">
    <property type="entry name" value="WHD_DRP"/>
    <property type="match status" value="1"/>
</dbReference>
<evidence type="ECO:0000259" key="3">
    <source>
        <dbReference type="Pfam" id="PF23559"/>
    </source>
</evidence>
<dbReference type="Gene3D" id="1.10.10.10">
    <property type="entry name" value="Winged helix-like DNA-binding domain superfamily/Winged helix DNA-binding domain"/>
    <property type="match status" value="1"/>
</dbReference>
<feature type="domain" description="Disease resistance protein winged helix" evidence="3">
    <location>
        <begin position="1"/>
        <end position="52"/>
    </location>
</feature>
<feature type="non-terminal residue" evidence="4">
    <location>
        <position position="335"/>
    </location>
</feature>
<comment type="caution">
    <text evidence="4">The sequence shown here is derived from an EMBL/GenBank/DDBJ whole genome shotgun (WGS) entry which is preliminary data.</text>
</comment>
<dbReference type="AlphaFoldDB" id="A0AAV1S3N3"/>
<protein>
    <recommendedName>
        <fullName evidence="3">Disease resistance protein winged helix domain-containing protein</fullName>
    </recommendedName>
</protein>
<dbReference type="SUPFAM" id="SSF52058">
    <property type="entry name" value="L domain-like"/>
    <property type="match status" value="1"/>
</dbReference>
<dbReference type="PANTHER" id="PTHR23155">
    <property type="entry name" value="DISEASE RESISTANCE PROTEIN RP"/>
    <property type="match status" value="1"/>
</dbReference>
<keyword evidence="2" id="KW-0611">Plant defense</keyword>
<keyword evidence="5" id="KW-1185">Reference proteome</keyword>
<dbReference type="PANTHER" id="PTHR23155:SF1205">
    <property type="entry name" value="DISEASE RESISTANCE PROTEIN RPM1"/>
    <property type="match status" value="1"/>
</dbReference>
<dbReference type="Gene3D" id="3.80.10.10">
    <property type="entry name" value="Ribonuclease Inhibitor"/>
    <property type="match status" value="1"/>
</dbReference>
<proteinExistence type="predicted"/>
<reference evidence="4 5" key="1">
    <citation type="submission" date="2024-01" db="EMBL/GenBank/DDBJ databases">
        <authorList>
            <person name="Waweru B."/>
        </authorList>
    </citation>
    <scope>NUCLEOTIDE SEQUENCE [LARGE SCALE GENOMIC DNA]</scope>
</reference>
<dbReference type="InterPro" id="IPR058922">
    <property type="entry name" value="WHD_DRP"/>
</dbReference>
<name>A0AAV1S3N3_9ROSI</name>